<dbReference type="PIRSF" id="PIRSF005859">
    <property type="entry name" value="PBR"/>
    <property type="match status" value="1"/>
</dbReference>
<feature type="transmembrane region" description="Helical" evidence="6">
    <location>
        <begin position="55"/>
        <end position="76"/>
    </location>
</feature>
<evidence type="ECO:0000256" key="6">
    <source>
        <dbReference type="SAM" id="Phobius"/>
    </source>
</evidence>
<dbReference type="Gene3D" id="1.20.1260.100">
    <property type="entry name" value="TspO/MBR protein"/>
    <property type="match status" value="1"/>
</dbReference>
<dbReference type="PANTHER" id="PTHR10057:SF0">
    <property type="entry name" value="TRANSLOCATOR PROTEIN"/>
    <property type="match status" value="1"/>
</dbReference>
<evidence type="ECO:0000256" key="2">
    <source>
        <dbReference type="ARBA" id="ARBA00007524"/>
    </source>
</evidence>
<feature type="transmembrane region" description="Helical" evidence="6">
    <location>
        <begin position="113"/>
        <end position="133"/>
    </location>
</feature>
<feature type="transmembrane region" description="Helical" evidence="6">
    <location>
        <begin position="140"/>
        <end position="159"/>
    </location>
</feature>
<feature type="transmembrane region" description="Helical" evidence="6">
    <location>
        <begin position="88"/>
        <end position="107"/>
    </location>
</feature>
<keyword evidence="4 6" id="KW-1133">Transmembrane helix</keyword>
<gene>
    <name evidence="7" type="ORF">RsS93_51830</name>
</gene>
<dbReference type="PANTHER" id="PTHR10057">
    <property type="entry name" value="PERIPHERAL-TYPE BENZODIAZEPINE RECEPTOR"/>
    <property type="match status" value="1"/>
</dbReference>
<dbReference type="CDD" id="cd15904">
    <property type="entry name" value="TSPO_MBR"/>
    <property type="match status" value="1"/>
</dbReference>
<proteinExistence type="inferred from homology"/>
<dbReference type="InterPro" id="IPR004307">
    <property type="entry name" value="TspO_MBR"/>
</dbReference>
<dbReference type="RefSeq" id="WP_233790129.1">
    <property type="nucleotide sequence ID" value="NZ_BLAJ01000008.1"/>
</dbReference>
<keyword evidence="5 6" id="KW-0472">Membrane</keyword>
<evidence type="ECO:0000256" key="3">
    <source>
        <dbReference type="ARBA" id="ARBA00022692"/>
    </source>
</evidence>
<evidence type="ECO:0000256" key="5">
    <source>
        <dbReference type="ARBA" id="ARBA00023136"/>
    </source>
</evidence>
<organism evidence="7 8">
    <name type="scientific">Rhizobium dioscoreae</name>
    <dbReference type="NCBI Taxonomy" id="2653122"/>
    <lineage>
        <taxon>Bacteria</taxon>
        <taxon>Pseudomonadati</taxon>
        <taxon>Pseudomonadota</taxon>
        <taxon>Alphaproteobacteria</taxon>
        <taxon>Hyphomicrobiales</taxon>
        <taxon>Rhizobiaceae</taxon>
        <taxon>Rhizobium/Agrobacterium group</taxon>
        <taxon>Rhizobium</taxon>
    </lineage>
</organism>
<protein>
    <submittedName>
        <fullName evidence="7">TspO and MBR</fullName>
    </submittedName>
</protein>
<evidence type="ECO:0000256" key="4">
    <source>
        <dbReference type="ARBA" id="ARBA00022989"/>
    </source>
</evidence>
<accession>A0ABQ0ZBC9</accession>
<evidence type="ECO:0000256" key="1">
    <source>
        <dbReference type="ARBA" id="ARBA00004141"/>
    </source>
</evidence>
<comment type="similarity">
    <text evidence="2">Belongs to the TspO/BZRP family.</text>
</comment>
<sequence>MMPRKTVNQQKPLLKAGLAVTPVILTLVLGQWATLPNIEGWYAGLAKAAFNPPNWIFGPVWASLYALMSFAVWRIWILPGDQPQKSAALICFYLQLALNAAWSWAFFALHSPLLGLINIVPQWILILLTILKFRLLDRIAAYSLAPLAVWVAFAIALNFEIWQLNR</sequence>
<evidence type="ECO:0000313" key="7">
    <source>
        <dbReference type="EMBL" id="GES52569.1"/>
    </source>
</evidence>
<name>A0ABQ0ZBC9_9HYPH</name>
<dbReference type="Proteomes" id="UP000390335">
    <property type="component" value="Unassembled WGS sequence"/>
</dbReference>
<comment type="subcellular location">
    <subcellularLocation>
        <location evidence="1">Membrane</location>
        <topology evidence="1">Multi-pass membrane protein</topology>
    </subcellularLocation>
</comment>
<keyword evidence="8" id="KW-1185">Reference proteome</keyword>
<dbReference type="EMBL" id="BLAJ01000008">
    <property type="protein sequence ID" value="GES52569.1"/>
    <property type="molecule type" value="Genomic_DNA"/>
</dbReference>
<evidence type="ECO:0000313" key="8">
    <source>
        <dbReference type="Proteomes" id="UP000390335"/>
    </source>
</evidence>
<comment type="caution">
    <text evidence="7">The sequence shown here is derived from an EMBL/GenBank/DDBJ whole genome shotgun (WGS) entry which is preliminary data.</text>
</comment>
<dbReference type="Pfam" id="PF03073">
    <property type="entry name" value="TspO_MBR"/>
    <property type="match status" value="1"/>
</dbReference>
<dbReference type="InterPro" id="IPR038330">
    <property type="entry name" value="TspO/MBR-related_sf"/>
</dbReference>
<feature type="transmembrane region" description="Helical" evidence="6">
    <location>
        <begin position="12"/>
        <end position="35"/>
    </location>
</feature>
<reference evidence="7 8" key="1">
    <citation type="journal article" date="2020" name="Genome Biol. Evol.">
        <title>Rhizobium dioscoreae sp. nov., a plant growth-promoting bacterium isolated from yam (Dioscorea species).</title>
        <authorList>
            <person name="Ouyabe M."/>
            <person name="Tanaka N."/>
            <person name="Shiwa Y."/>
            <person name="Fujita N."/>
            <person name="Kikuno H."/>
            <person name="Babil P."/>
            <person name="Shiwachi H."/>
        </authorList>
    </citation>
    <scope>NUCLEOTIDE SEQUENCE [LARGE SCALE GENOMIC DNA]</scope>
    <source>
        <strain evidence="7 8">S-93</strain>
    </source>
</reference>
<keyword evidence="3 6" id="KW-0812">Transmembrane</keyword>